<reference evidence="4 5" key="1">
    <citation type="submission" date="2024-05" db="EMBL/GenBank/DDBJ databases">
        <authorList>
            <person name="Wallberg A."/>
        </authorList>
    </citation>
    <scope>NUCLEOTIDE SEQUENCE [LARGE SCALE GENOMIC DNA]</scope>
</reference>
<comment type="pathway">
    <text evidence="3">Protein modification; protein glycosylation.</text>
</comment>
<keyword evidence="3" id="KW-0333">Golgi apparatus</keyword>
<feature type="transmembrane region" description="Helical" evidence="3">
    <location>
        <begin position="7"/>
        <end position="25"/>
    </location>
</feature>
<evidence type="ECO:0000256" key="1">
    <source>
        <dbReference type="ARBA" id="ARBA00022676"/>
    </source>
</evidence>
<dbReference type="GO" id="GO:0032580">
    <property type="term" value="C:Golgi cisterna membrane"/>
    <property type="evidence" value="ECO:0007669"/>
    <property type="project" value="UniProtKB-SubCell"/>
</dbReference>
<dbReference type="InterPro" id="IPR002516">
    <property type="entry name" value="Glyco_trans_11"/>
</dbReference>
<dbReference type="EC" id="2.4.1.-" evidence="3"/>
<keyword evidence="1 3" id="KW-0328">Glycosyltransferase</keyword>
<keyword evidence="3" id="KW-1133">Transmembrane helix</keyword>
<dbReference type="Proteomes" id="UP001497623">
    <property type="component" value="Unassembled WGS sequence"/>
</dbReference>
<evidence type="ECO:0000256" key="3">
    <source>
        <dbReference type="RuleBase" id="RU363129"/>
    </source>
</evidence>
<evidence type="ECO:0000256" key="2">
    <source>
        <dbReference type="ARBA" id="ARBA00022679"/>
    </source>
</evidence>
<dbReference type="EMBL" id="CAXKWB010036497">
    <property type="protein sequence ID" value="CAL4148351.1"/>
    <property type="molecule type" value="Genomic_DNA"/>
</dbReference>
<comment type="caution">
    <text evidence="4">The sequence shown here is derived from an EMBL/GenBank/DDBJ whole genome shotgun (WGS) entry which is preliminary data.</text>
</comment>
<dbReference type="PANTHER" id="PTHR11927:SF9">
    <property type="entry name" value="L-FUCOSYLTRANSFERASE"/>
    <property type="match status" value="1"/>
</dbReference>
<accession>A0AAV2RYL1</accession>
<evidence type="ECO:0000313" key="4">
    <source>
        <dbReference type="EMBL" id="CAL4148351.1"/>
    </source>
</evidence>
<keyword evidence="3" id="KW-0325">Glycoprotein</keyword>
<dbReference type="PANTHER" id="PTHR11927">
    <property type="entry name" value="GALACTOSIDE 2-L-FUCOSYLTRANSFERASE"/>
    <property type="match status" value="1"/>
</dbReference>
<dbReference type="AlphaFoldDB" id="A0AAV2RYL1"/>
<dbReference type="Pfam" id="PF01531">
    <property type="entry name" value="Glyco_transf_11"/>
    <property type="match status" value="1"/>
</dbReference>
<dbReference type="GO" id="GO:0008107">
    <property type="term" value="F:galactoside 2-alpha-L-fucosyltransferase activity"/>
    <property type="evidence" value="ECO:0007669"/>
    <property type="project" value="InterPro"/>
</dbReference>
<organism evidence="4 5">
    <name type="scientific">Meganyctiphanes norvegica</name>
    <name type="common">Northern krill</name>
    <name type="synonym">Thysanopoda norvegica</name>
    <dbReference type="NCBI Taxonomy" id="48144"/>
    <lineage>
        <taxon>Eukaryota</taxon>
        <taxon>Metazoa</taxon>
        <taxon>Ecdysozoa</taxon>
        <taxon>Arthropoda</taxon>
        <taxon>Crustacea</taxon>
        <taxon>Multicrustacea</taxon>
        <taxon>Malacostraca</taxon>
        <taxon>Eumalacostraca</taxon>
        <taxon>Eucarida</taxon>
        <taxon>Euphausiacea</taxon>
        <taxon>Euphausiidae</taxon>
        <taxon>Meganyctiphanes</taxon>
    </lineage>
</organism>
<dbReference type="GO" id="GO:0005975">
    <property type="term" value="P:carbohydrate metabolic process"/>
    <property type="evidence" value="ECO:0007669"/>
    <property type="project" value="InterPro"/>
</dbReference>
<keyword evidence="2 3" id="KW-0808">Transferase</keyword>
<keyword evidence="3" id="KW-0735">Signal-anchor</keyword>
<gene>
    <name evidence="4" type="ORF">MNOR_LOCUS30222</name>
</gene>
<keyword evidence="3" id="KW-0472">Membrane</keyword>
<name>A0AAV2RYL1_MEGNR</name>
<feature type="non-terminal residue" evidence="4">
    <location>
        <position position="549"/>
    </location>
</feature>
<keyword evidence="3" id="KW-0812">Transmembrane</keyword>
<comment type="subcellular location">
    <subcellularLocation>
        <location evidence="3">Golgi apparatus</location>
        <location evidence="3">Golgi stack membrane</location>
        <topology evidence="3">Single-pass type II membrane protein</topology>
    </subcellularLocation>
</comment>
<dbReference type="CDD" id="cd11301">
    <property type="entry name" value="Fut1_Fut2_like"/>
    <property type="match status" value="1"/>
</dbReference>
<protein>
    <recommendedName>
        <fullName evidence="3">L-Fucosyltransferase</fullName>
        <ecNumber evidence="3">2.4.1.-</ecNumber>
    </recommendedName>
</protein>
<keyword evidence="5" id="KW-1185">Reference proteome</keyword>
<sequence length="549" mass="61591">MSLKESALIFATTVFMCYVFLYSNLARMENPNPQNSAHSQLKAQITITKMDTNPKLDEHNSIDEASFLNEDQEILDYFEEESESNKKFNKMKTQFQNKTYSLLNSLMKSMLSSVNNDNEIIAQRIQRIKDNDIKNEEKSTNSYINFKNDLKKQGSLENTLYDDKNLKATNKIEKESEISTKSIKDTKNGLLAQTSNVTNIHQVDLYNSTNQVPTLPSTSLSIPASTTSTHNGNQQTMLQFASVLPAPVLVVPPSRAVLYNDTWHGYTKPILAIAQVGRLGNTMGSYASLHAIGKVYNSNVFMLPEVVNALKPIFPHLTMSPLPVPFVGGSWKYVGQGANITDYTGVQEAAAGLQGPRTLLVDDYPFEMQIFNAYWKDILKEFTFNKNLLTQAEIFLQKAGSLGNQTKAEEPTFIGVHIRRTDYLQVLPRVFGATLPGKAYLHRALNFYRTQLKNPIFIVASDDMDYAQDIMSREADVVMAPGSSADFDLCLLSLCRHSVMTVGSYSFWASYLAGGTVLYPNLKPNLKPFIFTKQFFQKAGLNNFLPLEP</sequence>
<comment type="similarity">
    <text evidence="3">Belongs to the glycosyltransferase 11 family.</text>
</comment>
<proteinExistence type="inferred from homology"/>
<evidence type="ECO:0000313" key="5">
    <source>
        <dbReference type="Proteomes" id="UP001497623"/>
    </source>
</evidence>